<dbReference type="RefSeq" id="WP_143645785.1">
    <property type="nucleotide sequence ID" value="NZ_JABJXA010000004.1"/>
</dbReference>
<dbReference type="Proteomes" id="UP000517765">
    <property type="component" value="Unassembled WGS sequence"/>
</dbReference>
<keyword evidence="7" id="KW-0521">NADP</keyword>
<dbReference type="PROSITE" id="PS01136">
    <property type="entry name" value="UPF0034"/>
    <property type="match status" value="1"/>
</dbReference>
<dbReference type="FunFam" id="3.20.20.70:FF:000099">
    <property type="entry name" value="tRNA-dihydrouridine synthase"/>
    <property type="match status" value="1"/>
</dbReference>
<evidence type="ECO:0000256" key="13">
    <source>
        <dbReference type="PIRSR" id="PIRSR006621-1"/>
    </source>
</evidence>
<keyword evidence="6 12" id="KW-0819">tRNA processing</keyword>
<evidence type="ECO:0000256" key="12">
    <source>
        <dbReference type="PIRNR" id="PIRNR006621"/>
    </source>
</evidence>
<dbReference type="InterPro" id="IPR018517">
    <property type="entry name" value="tRNA_hU_synthase_CS"/>
</dbReference>
<keyword evidence="4 12" id="KW-0285">Flavoprotein</keyword>
<reference evidence="19" key="2">
    <citation type="submission" date="2020-05" db="EMBL/GenBank/DDBJ databases">
        <title>Classification of alakaliphilic streptomycetes isolated from an alkaline soil next to Lonar Crater, India and a proposal for the recognition of Streptomyces alkaliterrae sp. nov.</title>
        <authorList>
            <person name="Golinska P."/>
        </authorList>
    </citation>
    <scope>NUCLEOTIDE SEQUENCE [LARGE SCALE GENOMIC DNA]</scope>
    <source>
        <strain evidence="19">OF8</strain>
    </source>
</reference>
<dbReference type="EMBL" id="VJYK02000002">
    <property type="protein sequence ID" value="MQS00366.1"/>
    <property type="molecule type" value="Genomic_DNA"/>
</dbReference>
<gene>
    <name evidence="17" type="primary">dusB</name>
    <name evidence="17" type="ORF">FNX44_000425</name>
    <name evidence="16" type="ORF">H3147_01335</name>
</gene>
<keyword evidence="9 12" id="KW-0560">Oxidoreductase</keyword>
<comment type="catalytic activity">
    <reaction evidence="10">
        <text>a 5,6-dihydrouridine in tRNA + NADP(+) = a uridine in tRNA + NADPH + H(+)</text>
        <dbReference type="Rhea" id="RHEA:23624"/>
        <dbReference type="Rhea" id="RHEA-COMP:13339"/>
        <dbReference type="Rhea" id="RHEA-COMP:13887"/>
        <dbReference type="ChEBI" id="CHEBI:15378"/>
        <dbReference type="ChEBI" id="CHEBI:57783"/>
        <dbReference type="ChEBI" id="CHEBI:58349"/>
        <dbReference type="ChEBI" id="CHEBI:65315"/>
        <dbReference type="ChEBI" id="CHEBI:74443"/>
    </reaction>
</comment>
<feature type="domain" description="DUS-like FMN-binding" evidence="15">
    <location>
        <begin position="17"/>
        <end position="325"/>
    </location>
</feature>
<proteinExistence type="inferred from homology"/>
<comment type="catalytic activity">
    <reaction evidence="11">
        <text>a 5,6-dihydrouridine in tRNA + NAD(+) = a uridine in tRNA + NADH + H(+)</text>
        <dbReference type="Rhea" id="RHEA:54452"/>
        <dbReference type="Rhea" id="RHEA-COMP:13339"/>
        <dbReference type="Rhea" id="RHEA-COMP:13887"/>
        <dbReference type="ChEBI" id="CHEBI:15378"/>
        <dbReference type="ChEBI" id="CHEBI:57540"/>
        <dbReference type="ChEBI" id="CHEBI:57945"/>
        <dbReference type="ChEBI" id="CHEBI:65315"/>
        <dbReference type="ChEBI" id="CHEBI:74443"/>
    </reaction>
</comment>
<evidence type="ECO:0000256" key="2">
    <source>
        <dbReference type="ARBA" id="ARBA00002790"/>
    </source>
</evidence>
<feature type="binding site" evidence="14">
    <location>
        <position position="146"/>
    </location>
    <ligand>
        <name>FMN</name>
        <dbReference type="ChEBI" id="CHEBI:58210"/>
    </ligand>
</feature>
<dbReference type="PANTHER" id="PTHR45846">
    <property type="entry name" value="TRNA-DIHYDROURIDINE(47) SYNTHASE [NAD(P)(+)]-LIKE"/>
    <property type="match status" value="1"/>
</dbReference>
<reference evidence="16" key="3">
    <citation type="journal article" name="Syst. Appl. Microbiol.">
        <title>Streptomyces alkaliterrae sp. nov., isolated from an alkaline soil, and emended descriptions of Streptomyces alkaliphilus, Streptomyces calidiresistens and Streptomyces durbertensis.</title>
        <authorList>
            <person name="Swiecimska M."/>
            <person name="Golinska P."/>
            <person name="Nouioui I."/>
            <person name="Wypij M."/>
            <person name="Rai M."/>
            <person name="Sangal V."/>
            <person name="Goodfellow M."/>
        </authorList>
    </citation>
    <scope>NUCLEOTIDE SEQUENCE</scope>
    <source>
        <strain evidence="16">OF8</strain>
    </source>
</reference>
<dbReference type="InterPro" id="IPR001269">
    <property type="entry name" value="DUS_fam"/>
</dbReference>
<evidence type="ECO:0000256" key="3">
    <source>
        <dbReference type="ARBA" id="ARBA00022555"/>
    </source>
</evidence>
<evidence type="ECO:0000313" key="16">
    <source>
        <dbReference type="EMBL" id="MBB1257478.1"/>
    </source>
</evidence>
<evidence type="ECO:0000256" key="9">
    <source>
        <dbReference type="ARBA" id="ARBA00023002"/>
    </source>
</evidence>
<dbReference type="PIRSF" id="PIRSF006621">
    <property type="entry name" value="Dus"/>
    <property type="match status" value="1"/>
</dbReference>
<keyword evidence="5 12" id="KW-0288">FMN</keyword>
<evidence type="ECO:0000313" key="18">
    <source>
        <dbReference type="Proteomes" id="UP000320857"/>
    </source>
</evidence>
<evidence type="ECO:0000256" key="5">
    <source>
        <dbReference type="ARBA" id="ARBA00022643"/>
    </source>
</evidence>
<dbReference type="EC" id="1.3.1.-" evidence="12"/>
<evidence type="ECO:0000256" key="11">
    <source>
        <dbReference type="ARBA" id="ARBA00048802"/>
    </source>
</evidence>
<organism evidence="17 18">
    <name type="scientific">Streptomyces alkaliterrae</name>
    <dbReference type="NCBI Taxonomy" id="2213162"/>
    <lineage>
        <taxon>Bacteria</taxon>
        <taxon>Bacillati</taxon>
        <taxon>Actinomycetota</taxon>
        <taxon>Actinomycetes</taxon>
        <taxon>Kitasatosporales</taxon>
        <taxon>Streptomycetaceae</taxon>
        <taxon>Streptomyces</taxon>
    </lineage>
</organism>
<dbReference type="InterPro" id="IPR035587">
    <property type="entry name" value="DUS-like_FMN-bd"/>
</dbReference>
<evidence type="ECO:0000256" key="4">
    <source>
        <dbReference type="ARBA" id="ARBA00022630"/>
    </source>
</evidence>
<dbReference type="Pfam" id="PF01207">
    <property type="entry name" value="Dus"/>
    <property type="match status" value="1"/>
</dbReference>
<feature type="binding site" evidence="14">
    <location>
        <position position="176"/>
    </location>
    <ligand>
        <name>FMN</name>
        <dbReference type="ChEBI" id="CHEBI:58210"/>
    </ligand>
</feature>
<dbReference type="NCBIfam" id="TIGR00737">
    <property type="entry name" value="nifR3_yhdG"/>
    <property type="match status" value="1"/>
</dbReference>
<dbReference type="PANTHER" id="PTHR45846:SF1">
    <property type="entry name" value="TRNA-DIHYDROURIDINE(47) SYNTHASE [NAD(P)(+)]-LIKE"/>
    <property type="match status" value="1"/>
</dbReference>
<evidence type="ECO:0000256" key="6">
    <source>
        <dbReference type="ARBA" id="ARBA00022694"/>
    </source>
</evidence>
<dbReference type="Proteomes" id="UP000320857">
    <property type="component" value="Unassembled WGS sequence"/>
</dbReference>
<dbReference type="EMBL" id="JABJXA010000004">
    <property type="protein sequence ID" value="MBB1257478.1"/>
    <property type="molecule type" value="Genomic_DNA"/>
</dbReference>
<feature type="binding site" evidence="14">
    <location>
        <begin position="19"/>
        <end position="21"/>
    </location>
    <ligand>
        <name>FMN</name>
        <dbReference type="ChEBI" id="CHEBI:58210"/>
    </ligand>
</feature>
<evidence type="ECO:0000256" key="7">
    <source>
        <dbReference type="ARBA" id="ARBA00022857"/>
    </source>
</evidence>
<evidence type="ECO:0000259" key="15">
    <source>
        <dbReference type="Pfam" id="PF01207"/>
    </source>
</evidence>
<evidence type="ECO:0000256" key="10">
    <source>
        <dbReference type="ARBA" id="ARBA00048205"/>
    </source>
</evidence>
<dbReference type="InterPro" id="IPR024036">
    <property type="entry name" value="tRNA-dHydroUridine_Synthase_C"/>
</dbReference>
<keyword evidence="18" id="KW-1185">Reference proteome</keyword>
<dbReference type="GO" id="GO:0017150">
    <property type="term" value="F:tRNA dihydrouridine synthase activity"/>
    <property type="evidence" value="ECO:0007669"/>
    <property type="project" value="InterPro"/>
</dbReference>
<evidence type="ECO:0000256" key="14">
    <source>
        <dbReference type="PIRSR" id="PIRSR006621-2"/>
    </source>
</evidence>
<name>A0A5P0YJ66_9ACTN</name>
<dbReference type="InterPro" id="IPR004652">
    <property type="entry name" value="DusB-like"/>
</dbReference>
<feature type="binding site" evidence="14">
    <location>
        <position position="75"/>
    </location>
    <ligand>
        <name>FMN</name>
        <dbReference type="ChEBI" id="CHEBI:58210"/>
    </ligand>
</feature>
<protein>
    <recommendedName>
        <fullName evidence="12">tRNA-dihydrouridine synthase</fullName>
        <ecNumber evidence="12">1.3.1.-</ecNumber>
    </recommendedName>
</protein>
<keyword evidence="3" id="KW-0820">tRNA-binding</keyword>
<accession>A0A5P0YJ66</accession>
<evidence type="ECO:0000313" key="17">
    <source>
        <dbReference type="EMBL" id="MQS00366.1"/>
    </source>
</evidence>
<dbReference type="Gene3D" id="3.20.20.70">
    <property type="entry name" value="Aldolase class I"/>
    <property type="match status" value="1"/>
</dbReference>
<dbReference type="SUPFAM" id="SSF51395">
    <property type="entry name" value="FMN-linked oxidoreductases"/>
    <property type="match status" value="1"/>
</dbReference>
<dbReference type="InterPro" id="IPR013785">
    <property type="entry name" value="Aldolase_TIM"/>
</dbReference>
<keyword evidence="14" id="KW-0547">Nucleotide-binding</keyword>
<dbReference type="GO" id="GO:0000049">
    <property type="term" value="F:tRNA binding"/>
    <property type="evidence" value="ECO:0007669"/>
    <property type="project" value="UniProtKB-KW"/>
</dbReference>
<reference evidence="17 18" key="1">
    <citation type="submission" date="2019-10" db="EMBL/GenBank/DDBJ databases">
        <title>Streptomyces sp. nov., a novel actinobacterium isolated from alkaline environment.</title>
        <authorList>
            <person name="Golinska P."/>
        </authorList>
    </citation>
    <scope>NUCLEOTIDE SEQUENCE [LARGE SCALE GENOMIC DNA]</scope>
    <source>
        <strain evidence="17 18">OF1</strain>
    </source>
</reference>
<keyword evidence="8" id="KW-0694">RNA-binding</keyword>
<comment type="function">
    <text evidence="2 12">Catalyzes the synthesis of 5,6-dihydrouridine (D), a modified base found in the D-loop of most tRNAs, via the reduction of the C5-C6 double bond in target uridines.</text>
</comment>
<evidence type="ECO:0000256" key="8">
    <source>
        <dbReference type="ARBA" id="ARBA00022884"/>
    </source>
</evidence>
<dbReference type="CDD" id="cd02801">
    <property type="entry name" value="DUS_like_FMN"/>
    <property type="match status" value="1"/>
</dbReference>
<dbReference type="OrthoDB" id="9764501at2"/>
<feature type="binding site" evidence="14">
    <location>
        <begin position="232"/>
        <end position="233"/>
    </location>
    <ligand>
        <name>FMN</name>
        <dbReference type="ChEBI" id="CHEBI:58210"/>
    </ligand>
</feature>
<sequence>MSQLAIGPHTVQPPVVLAPMAGITNAPFRTLCREFSGGRGLFVSEMITTRALVERNEKTMQLVHFDASEKPRSIQLYGVDPATVGKAVRMIAEEDLADHIDLNFGCPVPKVTRKGGGSALPYKRNLLRSILREAVAGAGDLPVTMKMRKGIDDDHLTYLDAGRIAVEEGVTAVALHGRTAAQHYAGTADWDAIARLKDAVPEIPVLGNGDIWSAEDAVRMMRRTGCDGVVVGRGCLGRPWLFGDLVAAFDGRGESGYARPTLREVADVMVRHAGLLGEWLGDEARGVIDFRKHVAWYTKGFSVGSQLRQRLSVAASLAELRELLDQLDLEQPWPAGADGPRGRTHGRNRVVLPDGWLKDPYDCASVTADAELETSGG</sequence>
<evidence type="ECO:0000313" key="19">
    <source>
        <dbReference type="Proteomes" id="UP000517765"/>
    </source>
</evidence>
<feature type="active site" description="Proton donor" evidence="13">
    <location>
        <position position="106"/>
    </location>
</feature>
<comment type="caution">
    <text evidence="17">The sequence shown here is derived from an EMBL/GenBank/DDBJ whole genome shotgun (WGS) entry which is preliminary data.</text>
</comment>
<evidence type="ECO:0000256" key="1">
    <source>
        <dbReference type="ARBA" id="ARBA00001917"/>
    </source>
</evidence>
<comment type="cofactor">
    <cofactor evidence="1 12 14">
        <name>FMN</name>
        <dbReference type="ChEBI" id="CHEBI:58210"/>
    </cofactor>
</comment>
<dbReference type="GO" id="GO:0050660">
    <property type="term" value="F:flavin adenine dinucleotide binding"/>
    <property type="evidence" value="ECO:0007669"/>
    <property type="project" value="InterPro"/>
</dbReference>
<comment type="similarity">
    <text evidence="12">Belongs to the dus family.</text>
</comment>
<dbReference type="Gene3D" id="1.10.1200.80">
    <property type="entry name" value="Putative flavin oxidoreducatase, domain 2"/>
    <property type="match status" value="1"/>
</dbReference>
<dbReference type="AlphaFoldDB" id="A0A5P0YJ66"/>